<dbReference type="InterPro" id="IPR002083">
    <property type="entry name" value="MATH/TRAF_dom"/>
</dbReference>
<protein>
    <submittedName>
        <fullName evidence="4">Speckle-type POZ protein-like (inferred by orthology to a human protein)</fullName>
    </submittedName>
</protein>
<accession>A0A0K0EWF0</accession>
<keyword evidence="3" id="KW-1185">Reference proteome</keyword>
<feature type="domain" description="MATH" evidence="2">
    <location>
        <begin position="60"/>
        <end position="190"/>
    </location>
</feature>
<evidence type="ECO:0000259" key="2">
    <source>
        <dbReference type="PROSITE" id="PS50144"/>
    </source>
</evidence>
<dbReference type="SMART" id="SM00225">
    <property type="entry name" value="BTB"/>
    <property type="match status" value="1"/>
</dbReference>
<evidence type="ECO:0000259" key="1">
    <source>
        <dbReference type="PROSITE" id="PS50097"/>
    </source>
</evidence>
<dbReference type="Pfam" id="PF22486">
    <property type="entry name" value="MATH_2"/>
    <property type="match status" value="1"/>
</dbReference>
<dbReference type="SUPFAM" id="SSF54695">
    <property type="entry name" value="POZ domain"/>
    <property type="match status" value="1"/>
</dbReference>
<sequence length="343" mass="40236">MFRILKELIPNMAPEKILLDFENATMNTARHTFQDVDIKRLEKNISIDSIWYNMNQTYVKDKHIYTIKNFDHRIGEPGEKIISEPFTFETTEKSEWYFCLYPNGQSFESKGYLSIIFKSLDYSGSKMKTKFKFSIVNNRREEKWSCESNILGSYQSVNYWTIPNFVSADILLNKSSGLLNNGDLILLFEIFLIGSSNNTIDNHSATKFKMNETLPKLDNHLDQTLREQQSTDFIIVVGKYNFYVHKNKLIYRSPVFGAMLKDELKECQMDMIEIVDFKADVVKEMLDYIYTDEAPNLKEMAFEVLTIADRYRLDGLESMATEHLWNKLEKYFVGIFYSGIFLK</sequence>
<dbReference type="Proteomes" id="UP000035680">
    <property type="component" value="Unassembled WGS sequence"/>
</dbReference>
<proteinExistence type="predicted"/>
<dbReference type="PROSITE" id="PS50097">
    <property type="entry name" value="BTB"/>
    <property type="match status" value="1"/>
</dbReference>
<dbReference type="WBParaSite" id="SVE_0085000.2">
    <property type="protein sequence ID" value="SVE_0085000.2"/>
    <property type="gene ID" value="SVE_0085000"/>
</dbReference>
<organism evidence="3 4">
    <name type="scientific">Strongyloides venezuelensis</name>
    <name type="common">Threadworm</name>
    <dbReference type="NCBI Taxonomy" id="75913"/>
    <lineage>
        <taxon>Eukaryota</taxon>
        <taxon>Metazoa</taxon>
        <taxon>Ecdysozoa</taxon>
        <taxon>Nematoda</taxon>
        <taxon>Chromadorea</taxon>
        <taxon>Rhabditida</taxon>
        <taxon>Tylenchina</taxon>
        <taxon>Panagrolaimomorpha</taxon>
        <taxon>Strongyloidoidea</taxon>
        <taxon>Strongyloididae</taxon>
        <taxon>Strongyloides</taxon>
    </lineage>
</organism>
<dbReference type="PANTHER" id="PTHR24413">
    <property type="entry name" value="SPECKLE-TYPE POZ PROTEIN"/>
    <property type="match status" value="1"/>
</dbReference>
<dbReference type="SUPFAM" id="SSF49599">
    <property type="entry name" value="TRAF domain-like"/>
    <property type="match status" value="1"/>
</dbReference>
<dbReference type="InterPro" id="IPR000210">
    <property type="entry name" value="BTB/POZ_dom"/>
</dbReference>
<evidence type="ECO:0000313" key="3">
    <source>
        <dbReference type="Proteomes" id="UP000035680"/>
    </source>
</evidence>
<reference evidence="3" key="1">
    <citation type="submission" date="2014-07" db="EMBL/GenBank/DDBJ databases">
        <authorList>
            <person name="Martin A.A"/>
            <person name="De Silva N."/>
        </authorList>
    </citation>
    <scope>NUCLEOTIDE SEQUENCE</scope>
</reference>
<dbReference type="InterPro" id="IPR008974">
    <property type="entry name" value="TRAF-like"/>
</dbReference>
<dbReference type="Pfam" id="PF00651">
    <property type="entry name" value="BTB"/>
    <property type="match status" value="1"/>
</dbReference>
<dbReference type="InterPro" id="IPR011333">
    <property type="entry name" value="SKP1/BTB/POZ_sf"/>
</dbReference>
<dbReference type="GO" id="GO:0030163">
    <property type="term" value="P:protein catabolic process"/>
    <property type="evidence" value="ECO:0007669"/>
    <property type="project" value="UniProtKB-ARBA"/>
</dbReference>
<feature type="domain" description="BTB" evidence="1">
    <location>
        <begin position="231"/>
        <end position="293"/>
    </location>
</feature>
<dbReference type="Gene3D" id="2.60.210.10">
    <property type="entry name" value="Apoptosis, Tumor Necrosis Factor Receptor Associated Protein 2, Chain A"/>
    <property type="match status" value="1"/>
</dbReference>
<dbReference type="PROSITE" id="PS50144">
    <property type="entry name" value="MATH"/>
    <property type="match status" value="1"/>
</dbReference>
<dbReference type="STRING" id="75913.A0A0K0EWF0"/>
<dbReference type="Gene3D" id="3.30.710.10">
    <property type="entry name" value="Potassium Channel Kv1.1, Chain A"/>
    <property type="match status" value="1"/>
</dbReference>
<dbReference type="AlphaFoldDB" id="A0A0K0EWF0"/>
<evidence type="ECO:0000313" key="4">
    <source>
        <dbReference type="WBParaSite" id="SVE_0085000.2"/>
    </source>
</evidence>
<reference evidence="4" key="2">
    <citation type="submission" date="2015-08" db="UniProtKB">
        <authorList>
            <consortium name="WormBaseParasite"/>
        </authorList>
    </citation>
    <scope>IDENTIFICATION</scope>
</reference>
<name>A0A0K0EWF0_STRVS</name>